<dbReference type="InterPro" id="IPR001841">
    <property type="entry name" value="Znf_RING"/>
</dbReference>
<feature type="compositionally biased region" description="Basic and acidic residues" evidence="2">
    <location>
        <begin position="141"/>
        <end position="157"/>
    </location>
</feature>
<keyword evidence="5" id="KW-1185">Reference proteome</keyword>
<organism evidence="4 5">
    <name type="scientific">Karstenula rhodostoma CBS 690.94</name>
    <dbReference type="NCBI Taxonomy" id="1392251"/>
    <lineage>
        <taxon>Eukaryota</taxon>
        <taxon>Fungi</taxon>
        <taxon>Dikarya</taxon>
        <taxon>Ascomycota</taxon>
        <taxon>Pezizomycotina</taxon>
        <taxon>Dothideomycetes</taxon>
        <taxon>Pleosporomycetidae</taxon>
        <taxon>Pleosporales</taxon>
        <taxon>Massarineae</taxon>
        <taxon>Didymosphaeriaceae</taxon>
        <taxon>Karstenula</taxon>
    </lineage>
</organism>
<protein>
    <recommendedName>
        <fullName evidence="3">RING-type domain-containing protein</fullName>
    </recommendedName>
</protein>
<evidence type="ECO:0000259" key="3">
    <source>
        <dbReference type="PROSITE" id="PS50089"/>
    </source>
</evidence>
<dbReference type="EMBL" id="MU001503">
    <property type="protein sequence ID" value="KAF2442830.1"/>
    <property type="molecule type" value="Genomic_DNA"/>
</dbReference>
<dbReference type="AlphaFoldDB" id="A0A9P4PF24"/>
<evidence type="ECO:0000256" key="2">
    <source>
        <dbReference type="SAM" id="MobiDB-lite"/>
    </source>
</evidence>
<feature type="domain" description="RING-type" evidence="3">
    <location>
        <begin position="24"/>
        <end position="76"/>
    </location>
</feature>
<sequence>MAPPSKAIFLRDQMHVMRNYPRACAICGENLDQDSTFNNTHAPVRLEACRHVFGMRCIVDWTNTTSQTNHNKCPICLKRLFVKDDLSSGTDRSSRSHTSSRHESVEPSASRNAYRGNPRYAARAETVSDSASTVRPSRHSSRNENVESSGRRSEVQLDPRTLQPPTSRHASRHGDAAPSKSRDAPQVNPRSFDTSSRQQASPWENVPPTGARNVPGRHPGHSQPAPQVNPRDFNPRREDTRPSRPRNMPQVNPGYAVAPPPTYQPTAASSRSYVYVDASRNPYLITRSQGPPPPLDEFELRRASWNKPSGPKTKDSWTS</sequence>
<keyword evidence="1" id="KW-0862">Zinc</keyword>
<reference evidence="4" key="1">
    <citation type="journal article" date="2020" name="Stud. Mycol.">
        <title>101 Dothideomycetes genomes: a test case for predicting lifestyles and emergence of pathogens.</title>
        <authorList>
            <person name="Haridas S."/>
            <person name="Albert R."/>
            <person name="Binder M."/>
            <person name="Bloem J."/>
            <person name="Labutti K."/>
            <person name="Salamov A."/>
            <person name="Andreopoulos B."/>
            <person name="Baker S."/>
            <person name="Barry K."/>
            <person name="Bills G."/>
            <person name="Bluhm B."/>
            <person name="Cannon C."/>
            <person name="Castanera R."/>
            <person name="Culley D."/>
            <person name="Daum C."/>
            <person name="Ezra D."/>
            <person name="Gonzalez J."/>
            <person name="Henrissat B."/>
            <person name="Kuo A."/>
            <person name="Liang C."/>
            <person name="Lipzen A."/>
            <person name="Lutzoni F."/>
            <person name="Magnuson J."/>
            <person name="Mondo S."/>
            <person name="Nolan M."/>
            <person name="Ohm R."/>
            <person name="Pangilinan J."/>
            <person name="Park H.-J."/>
            <person name="Ramirez L."/>
            <person name="Alfaro M."/>
            <person name="Sun H."/>
            <person name="Tritt A."/>
            <person name="Yoshinaga Y."/>
            <person name="Zwiers L.-H."/>
            <person name="Turgeon B."/>
            <person name="Goodwin S."/>
            <person name="Spatafora J."/>
            <person name="Crous P."/>
            <person name="Grigoriev I."/>
        </authorList>
    </citation>
    <scope>NUCLEOTIDE SEQUENCE</scope>
    <source>
        <strain evidence="4">CBS 690.94</strain>
    </source>
</reference>
<dbReference type="Pfam" id="PF13639">
    <property type="entry name" value="zf-RING_2"/>
    <property type="match status" value="1"/>
</dbReference>
<evidence type="ECO:0000313" key="5">
    <source>
        <dbReference type="Proteomes" id="UP000799764"/>
    </source>
</evidence>
<dbReference type="PROSITE" id="PS50089">
    <property type="entry name" value="ZF_RING_2"/>
    <property type="match status" value="1"/>
</dbReference>
<dbReference type="SUPFAM" id="SSF57850">
    <property type="entry name" value="RING/U-box"/>
    <property type="match status" value="1"/>
</dbReference>
<dbReference type="Gene3D" id="3.30.40.10">
    <property type="entry name" value="Zinc/RING finger domain, C3HC4 (zinc finger)"/>
    <property type="match status" value="1"/>
</dbReference>
<name>A0A9P4PF24_9PLEO</name>
<keyword evidence="1" id="KW-0863">Zinc-finger</keyword>
<proteinExistence type="predicted"/>
<keyword evidence="1" id="KW-0479">Metal-binding</keyword>
<dbReference type="OrthoDB" id="5396564at2759"/>
<feature type="region of interest" description="Disordered" evidence="2">
    <location>
        <begin position="283"/>
        <end position="319"/>
    </location>
</feature>
<dbReference type="InterPro" id="IPR013083">
    <property type="entry name" value="Znf_RING/FYVE/PHD"/>
</dbReference>
<evidence type="ECO:0000256" key="1">
    <source>
        <dbReference type="PROSITE-ProRule" id="PRU00175"/>
    </source>
</evidence>
<gene>
    <name evidence="4" type="ORF">P171DRAFT_486805</name>
</gene>
<dbReference type="Proteomes" id="UP000799764">
    <property type="component" value="Unassembled WGS sequence"/>
</dbReference>
<evidence type="ECO:0000313" key="4">
    <source>
        <dbReference type="EMBL" id="KAF2442830.1"/>
    </source>
</evidence>
<feature type="compositionally biased region" description="Polar residues" evidence="2">
    <location>
        <begin position="188"/>
        <end position="202"/>
    </location>
</feature>
<feature type="compositionally biased region" description="Basic and acidic residues" evidence="2">
    <location>
        <begin position="233"/>
        <end position="242"/>
    </location>
</feature>
<accession>A0A9P4PF24</accession>
<comment type="caution">
    <text evidence="4">The sequence shown here is derived from an EMBL/GenBank/DDBJ whole genome shotgun (WGS) entry which is preliminary data.</text>
</comment>
<feature type="region of interest" description="Disordered" evidence="2">
    <location>
        <begin position="86"/>
        <end position="271"/>
    </location>
</feature>
<dbReference type="GO" id="GO:0008270">
    <property type="term" value="F:zinc ion binding"/>
    <property type="evidence" value="ECO:0007669"/>
    <property type="project" value="UniProtKB-KW"/>
</dbReference>
<feature type="compositionally biased region" description="Basic and acidic residues" evidence="2">
    <location>
        <begin position="172"/>
        <end position="183"/>
    </location>
</feature>
<dbReference type="SMART" id="SM00184">
    <property type="entry name" value="RING"/>
    <property type="match status" value="1"/>
</dbReference>